<comment type="caution">
    <text evidence="10">The sequence shown here is derived from an EMBL/GenBank/DDBJ whole genome shotgun (WGS) entry which is preliminary data.</text>
</comment>
<dbReference type="PROSITE" id="PS00374">
    <property type="entry name" value="MGMT"/>
    <property type="match status" value="1"/>
</dbReference>
<keyword evidence="4 8" id="KW-0808">Transferase</keyword>
<dbReference type="GO" id="GO:0003908">
    <property type="term" value="F:methylated-DNA-[protein]-cysteine S-methyltransferase activity"/>
    <property type="evidence" value="ECO:0007669"/>
    <property type="project" value="UniProtKB-UniRule"/>
</dbReference>
<comment type="miscellaneous">
    <text evidence="8">This enzyme catalyzes only one turnover and therefore is not strictly catalytic. According to one definition, an enzyme is a biocatalyst that acts repeatedly and over many reaction cycles.</text>
</comment>
<keyword evidence="2 8" id="KW-0963">Cytoplasm</keyword>
<evidence type="ECO:0000313" key="10">
    <source>
        <dbReference type="EMBL" id="PZF76833.1"/>
    </source>
</evidence>
<dbReference type="FunFam" id="1.10.10.10:FF:000337">
    <property type="entry name" value="Methylated-DNA--protein-cysteine methyltransferase"/>
    <property type="match status" value="1"/>
</dbReference>
<evidence type="ECO:0000256" key="5">
    <source>
        <dbReference type="ARBA" id="ARBA00022763"/>
    </source>
</evidence>
<evidence type="ECO:0000259" key="9">
    <source>
        <dbReference type="Pfam" id="PF01035"/>
    </source>
</evidence>
<dbReference type="Gene3D" id="1.10.10.10">
    <property type="entry name" value="Winged helix-like DNA-binding domain superfamily/Winged helix DNA-binding domain"/>
    <property type="match status" value="1"/>
</dbReference>
<dbReference type="PANTHER" id="PTHR10815">
    <property type="entry name" value="METHYLATED-DNA--PROTEIN-CYSTEINE METHYLTRANSFERASE"/>
    <property type="match status" value="1"/>
</dbReference>
<comment type="similarity">
    <text evidence="8">Belongs to the MGMT family.</text>
</comment>
<dbReference type="EMBL" id="QKVK01000004">
    <property type="protein sequence ID" value="PZF76833.1"/>
    <property type="molecule type" value="Genomic_DNA"/>
</dbReference>
<comment type="function">
    <text evidence="8">Involved in the cellular defense against the biological effects of O6-methylguanine (O6-MeG) and O4-methylthymine (O4-MeT) in DNA. Repairs the methylated nucleobase in DNA by stoichiometrically transferring the methyl group to a cysteine residue in the enzyme. This is a suicide reaction: the enzyme is irreversibly inactivated.</text>
</comment>
<dbReference type="HAMAP" id="MF_00772">
    <property type="entry name" value="OGT"/>
    <property type="match status" value="1"/>
</dbReference>
<keyword evidence="5 8" id="KW-0227">DNA damage</keyword>
<comment type="catalytic activity">
    <reaction evidence="7 8">
        <text>a 6-O-methyl-2'-deoxyguanosine in DNA + L-cysteinyl-[protein] = S-methyl-L-cysteinyl-[protein] + a 2'-deoxyguanosine in DNA</text>
        <dbReference type="Rhea" id="RHEA:24000"/>
        <dbReference type="Rhea" id="RHEA-COMP:10131"/>
        <dbReference type="Rhea" id="RHEA-COMP:10132"/>
        <dbReference type="Rhea" id="RHEA-COMP:11367"/>
        <dbReference type="Rhea" id="RHEA-COMP:11368"/>
        <dbReference type="ChEBI" id="CHEBI:29950"/>
        <dbReference type="ChEBI" id="CHEBI:82612"/>
        <dbReference type="ChEBI" id="CHEBI:85445"/>
        <dbReference type="ChEBI" id="CHEBI:85448"/>
        <dbReference type="EC" id="2.1.1.63"/>
    </reaction>
</comment>
<gene>
    <name evidence="10" type="ORF">DK847_10200</name>
</gene>
<dbReference type="Proteomes" id="UP000248795">
    <property type="component" value="Unassembled WGS sequence"/>
</dbReference>
<evidence type="ECO:0000256" key="2">
    <source>
        <dbReference type="ARBA" id="ARBA00022490"/>
    </source>
</evidence>
<dbReference type="InterPro" id="IPR036217">
    <property type="entry name" value="MethylDNA_cys_MeTrfase_DNAb"/>
</dbReference>
<keyword evidence="3 8" id="KW-0489">Methyltransferase</keyword>
<comment type="catalytic activity">
    <reaction evidence="1 8">
        <text>a 4-O-methyl-thymidine in DNA + L-cysteinyl-[protein] = a thymidine in DNA + S-methyl-L-cysteinyl-[protein]</text>
        <dbReference type="Rhea" id="RHEA:53428"/>
        <dbReference type="Rhea" id="RHEA-COMP:10131"/>
        <dbReference type="Rhea" id="RHEA-COMP:10132"/>
        <dbReference type="Rhea" id="RHEA-COMP:13555"/>
        <dbReference type="Rhea" id="RHEA-COMP:13556"/>
        <dbReference type="ChEBI" id="CHEBI:29950"/>
        <dbReference type="ChEBI" id="CHEBI:82612"/>
        <dbReference type="ChEBI" id="CHEBI:137386"/>
        <dbReference type="ChEBI" id="CHEBI:137387"/>
        <dbReference type="EC" id="2.1.1.63"/>
    </reaction>
</comment>
<dbReference type="AlphaFoldDB" id="A0A2W2C9J0"/>
<dbReference type="InterPro" id="IPR036631">
    <property type="entry name" value="MGMT_N_sf"/>
</dbReference>
<dbReference type="PANTHER" id="PTHR10815:SF5">
    <property type="entry name" value="METHYLATED-DNA--PROTEIN-CYSTEINE METHYLTRANSFERASE"/>
    <property type="match status" value="1"/>
</dbReference>
<evidence type="ECO:0000313" key="11">
    <source>
        <dbReference type="Proteomes" id="UP000248795"/>
    </source>
</evidence>
<proteinExistence type="inferred from homology"/>
<accession>A0A2W2C9J0</accession>
<comment type="subcellular location">
    <subcellularLocation>
        <location evidence="8">Cytoplasm</location>
    </subcellularLocation>
</comment>
<evidence type="ECO:0000256" key="1">
    <source>
        <dbReference type="ARBA" id="ARBA00001286"/>
    </source>
</evidence>
<evidence type="ECO:0000256" key="4">
    <source>
        <dbReference type="ARBA" id="ARBA00022679"/>
    </source>
</evidence>
<feature type="domain" description="Methylated-DNA-[protein]-cysteine S-methyltransferase DNA binding" evidence="9">
    <location>
        <begin position="83"/>
        <end position="163"/>
    </location>
</feature>
<dbReference type="InterPro" id="IPR023546">
    <property type="entry name" value="MGMT"/>
</dbReference>
<evidence type="ECO:0000256" key="6">
    <source>
        <dbReference type="ARBA" id="ARBA00023204"/>
    </source>
</evidence>
<dbReference type="Pfam" id="PF01035">
    <property type="entry name" value="DNA_binding_1"/>
    <property type="match status" value="1"/>
</dbReference>
<dbReference type="GO" id="GO:0005737">
    <property type="term" value="C:cytoplasm"/>
    <property type="evidence" value="ECO:0007669"/>
    <property type="project" value="UniProtKB-SubCell"/>
</dbReference>
<dbReference type="GO" id="GO:0006307">
    <property type="term" value="P:DNA alkylation repair"/>
    <property type="evidence" value="ECO:0007669"/>
    <property type="project" value="UniProtKB-UniRule"/>
</dbReference>
<dbReference type="GO" id="GO:0032259">
    <property type="term" value="P:methylation"/>
    <property type="evidence" value="ECO:0007669"/>
    <property type="project" value="UniProtKB-KW"/>
</dbReference>
<feature type="active site" description="Nucleophile; methyl group acceptor" evidence="8">
    <location>
        <position position="134"/>
    </location>
</feature>
<dbReference type="SUPFAM" id="SSF53155">
    <property type="entry name" value="Methylated DNA-protein cysteine methyltransferase domain"/>
    <property type="match status" value="1"/>
</dbReference>
<keyword evidence="6 8" id="KW-0234">DNA repair</keyword>
<dbReference type="CDD" id="cd06445">
    <property type="entry name" value="ATase"/>
    <property type="match status" value="1"/>
</dbReference>
<dbReference type="SUPFAM" id="SSF46767">
    <property type="entry name" value="Methylated DNA-protein cysteine methyltransferase, C-terminal domain"/>
    <property type="match status" value="1"/>
</dbReference>
<evidence type="ECO:0000256" key="7">
    <source>
        <dbReference type="ARBA" id="ARBA00049348"/>
    </source>
</evidence>
<reference evidence="11" key="1">
    <citation type="submission" date="2018-06" db="EMBL/GenBank/DDBJ databases">
        <title>Aestuariibacter litoralis strain KCTC 52945T.</title>
        <authorList>
            <person name="Li X."/>
            <person name="Salam N."/>
            <person name="Li J.-L."/>
            <person name="Chen Y.-M."/>
            <person name="Yang Z.-W."/>
            <person name="Zhang L.-Y."/>
            <person name="Han M.-X."/>
            <person name="Xiao M."/>
            <person name="Li W.-J."/>
        </authorList>
    </citation>
    <scope>NUCLEOTIDE SEQUENCE [LARGE SCALE GENOMIC DNA]</scope>
    <source>
        <strain evidence="11">KCTC 52945</strain>
    </source>
</reference>
<dbReference type="RefSeq" id="WP_111198336.1">
    <property type="nucleotide sequence ID" value="NZ_QKVK01000004.1"/>
</dbReference>
<protein>
    <recommendedName>
        <fullName evidence="8">Methylated-DNA--protein-cysteine methyltransferase</fullName>
        <ecNumber evidence="8">2.1.1.63</ecNumber>
    </recommendedName>
    <alternativeName>
        <fullName evidence="8">6-O-methylguanine-DNA methyltransferase</fullName>
        <shortName evidence="8">MGMT</shortName>
    </alternativeName>
    <alternativeName>
        <fullName evidence="8">O-6-methylguanine-DNA-alkyltransferase</fullName>
    </alternativeName>
</protein>
<dbReference type="NCBIfam" id="TIGR00589">
    <property type="entry name" value="ogt"/>
    <property type="match status" value="1"/>
</dbReference>
<dbReference type="InterPro" id="IPR014048">
    <property type="entry name" value="MethylDNA_cys_MeTrfase_DNA-bd"/>
</dbReference>
<evidence type="ECO:0000256" key="3">
    <source>
        <dbReference type="ARBA" id="ARBA00022603"/>
    </source>
</evidence>
<sequence length="167" mass="18089">MILSSRIETPIGPLVLLAREGILLMLEFDDGGPRIKREMTARFGSVEHQPTEDPFGLASRVRAYFAGDLPAIDGIETDGGGTEFQRRVWAELRRIPTSVTISYGELARRLGDVKATRAVGLANGRNPIAVVVPCHRVIGADGSLTGYGGGVDRKRWLLVHEGALLDV</sequence>
<dbReference type="EC" id="2.1.1.63" evidence="8"/>
<organism evidence="10 11">
    <name type="scientific">Aestuariivirga litoralis</name>
    <dbReference type="NCBI Taxonomy" id="2650924"/>
    <lineage>
        <taxon>Bacteria</taxon>
        <taxon>Pseudomonadati</taxon>
        <taxon>Pseudomonadota</taxon>
        <taxon>Alphaproteobacteria</taxon>
        <taxon>Hyphomicrobiales</taxon>
        <taxon>Aestuariivirgaceae</taxon>
        <taxon>Aestuariivirga</taxon>
    </lineage>
</organism>
<keyword evidence="11" id="KW-1185">Reference proteome</keyword>
<evidence type="ECO:0000256" key="8">
    <source>
        <dbReference type="HAMAP-Rule" id="MF_00772"/>
    </source>
</evidence>
<name>A0A2W2C9J0_9HYPH</name>
<dbReference type="InterPro" id="IPR036388">
    <property type="entry name" value="WH-like_DNA-bd_sf"/>
</dbReference>
<dbReference type="InterPro" id="IPR001497">
    <property type="entry name" value="MethylDNA_cys_MeTrfase_AS"/>
</dbReference>